<keyword evidence="4" id="KW-1185">Reference proteome</keyword>
<evidence type="ECO:0000256" key="2">
    <source>
        <dbReference type="SAM" id="SignalP"/>
    </source>
</evidence>
<dbReference type="EMBL" id="AP027151">
    <property type="protein sequence ID" value="BDV43075.1"/>
    <property type="molecule type" value="Genomic_DNA"/>
</dbReference>
<keyword evidence="1" id="KW-0175">Coiled coil</keyword>
<proteinExistence type="predicted"/>
<dbReference type="Proteomes" id="UP001317705">
    <property type="component" value="Chromosome"/>
</dbReference>
<feature type="chain" id="PRO_5045710720" evidence="2">
    <location>
        <begin position="20"/>
        <end position="175"/>
    </location>
</feature>
<organism evidence="3 4">
    <name type="scientific">Geotalea uraniireducens</name>
    <dbReference type="NCBI Taxonomy" id="351604"/>
    <lineage>
        <taxon>Bacteria</taxon>
        <taxon>Pseudomonadati</taxon>
        <taxon>Thermodesulfobacteriota</taxon>
        <taxon>Desulfuromonadia</taxon>
        <taxon>Geobacterales</taxon>
        <taxon>Geobacteraceae</taxon>
        <taxon>Geotalea</taxon>
    </lineage>
</organism>
<evidence type="ECO:0000256" key="1">
    <source>
        <dbReference type="SAM" id="Coils"/>
    </source>
</evidence>
<feature type="signal peptide" evidence="2">
    <location>
        <begin position="1"/>
        <end position="19"/>
    </location>
</feature>
<gene>
    <name evidence="3" type="ORF">GURASL_19980</name>
</gene>
<accession>A0ABN6VRX2</accession>
<dbReference type="PROSITE" id="PS51257">
    <property type="entry name" value="PROKAR_LIPOPROTEIN"/>
    <property type="match status" value="1"/>
</dbReference>
<evidence type="ECO:0000313" key="4">
    <source>
        <dbReference type="Proteomes" id="UP001317705"/>
    </source>
</evidence>
<reference evidence="3 4" key="1">
    <citation type="submission" date="2022-12" db="EMBL/GenBank/DDBJ databases">
        <title>Polyphasic characterization of Geotalea uranireducens NIT-SL11 newly isolated from a complex of sewage sludge and microbially reduced graphene oxide.</title>
        <authorList>
            <person name="Xie L."/>
            <person name="Yoshida N."/>
            <person name="Meng L."/>
        </authorList>
    </citation>
    <scope>NUCLEOTIDE SEQUENCE [LARGE SCALE GENOMIC DNA]</scope>
    <source>
        <strain evidence="3 4">NIT-SL11</strain>
    </source>
</reference>
<keyword evidence="3" id="KW-0449">Lipoprotein</keyword>
<keyword evidence="2" id="KW-0732">Signal</keyword>
<dbReference type="RefSeq" id="WP_281999192.1">
    <property type="nucleotide sequence ID" value="NZ_AP027151.1"/>
</dbReference>
<name>A0ABN6VRX2_9BACT</name>
<sequence>MNLRLLSTILLLCTLSGCASLQKSIEGYRQRASQKEQLGRAIDLMVRGDTRHATAILQSITAGRGTPGITDEALFRLAVLSLPDDLDPEDMQRVSRPLERLKKEYPASSWTAQAAPLAEFVATIPGRIQTASELRRQLKSLRELNLSLTRENKELRLNIEKLKTLDLEIERKNKP</sequence>
<feature type="coiled-coil region" evidence="1">
    <location>
        <begin position="131"/>
        <end position="165"/>
    </location>
</feature>
<protein>
    <submittedName>
        <fullName evidence="3">Lipoprotein</fullName>
    </submittedName>
</protein>
<evidence type="ECO:0000313" key="3">
    <source>
        <dbReference type="EMBL" id="BDV43075.1"/>
    </source>
</evidence>